<dbReference type="Proteomes" id="UP000298429">
    <property type="component" value="Unassembled WGS sequence"/>
</dbReference>
<sequence length="71" mass="8462">MNSQPQYITDEKGKKLSVVLSMQEYKRILESLQELEDIRLYDEVKAKREKSIPLQNFLKARSGKKNKRRHV</sequence>
<dbReference type="OrthoDB" id="344755at2"/>
<reference evidence="1 2" key="1">
    <citation type="journal article" date="2019" name="PLoS Negl. Trop. Dis.">
        <title>Revisiting the worldwide diversity of Leptospira species in the environment.</title>
        <authorList>
            <person name="Vincent A.T."/>
            <person name="Schiettekatte O."/>
            <person name="Bourhy P."/>
            <person name="Veyrier F.J."/>
            <person name="Picardeau M."/>
        </authorList>
    </citation>
    <scope>NUCLEOTIDE SEQUENCE [LARGE SCALE GENOMIC DNA]</scope>
    <source>
        <strain evidence="1 2">201702444</strain>
    </source>
</reference>
<dbReference type="AlphaFoldDB" id="A0A5F2B068"/>
<dbReference type="RefSeq" id="WP_135671619.1">
    <property type="nucleotide sequence ID" value="NZ_RQGN01000081.1"/>
</dbReference>
<evidence type="ECO:0008006" key="3">
    <source>
        <dbReference type="Google" id="ProtNLM"/>
    </source>
</evidence>
<evidence type="ECO:0000313" key="1">
    <source>
        <dbReference type="EMBL" id="TGL97491.1"/>
    </source>
</evidence>
<dbReference type="EMBL" id="RQGN01000081">
    <property type="protein sequence ID" value="TGL97491.1"/>
    <property type="molecule type" value="Genomic_DNA"/>
</dbReference>
<dbReference type="Pfam" id="PF18506">
    <property type="entry name" value="RelB-like"/>
    <property type="match status" value="1"/>
</dbReference>
<evidence type="ECO:0000313" key="2">
    <source>
        <dbReference type="Proteomes" id="UP000298429"/>
    </source>
</evidence>
<organism evidence="1 2">
    <name type="scientific">Leptospira barantonii</name>
    <dbReference type="NCBI Taxonomy" id="2023184"/>
    <lineage>
        <taxon>Bacteria</taxon>
        <taxon>Pseudomonadati</taxon>
        <taxon>Spirochaetota</taxon>
        <taxon>Spirochaetia</taxon>
        <taxon>Leptospirales</taxon>
        <taxon>Leptospiraceae</taxon>
        <taxon>Leptospira</taxon>
    </lineage>
</organism>
<dbReference type="InterPro" id="IPR049537">
    <property type="entry name" value="RelB-like"/>
</dbReference>
<name>A0A5F2B068_9LEPT</name>
<accession>A0A5F2B068</accession>
<comment type="caution">
    <text evidence="1">The sequence shown here is derived from an EMBL/GenBank/DDBJ whole genome shotgun (WGS) entry which is preliminary data.</text>
</comment>
<protein>
    <recommendedName>
        <fullName evidence="3">Antitoxin</fullName>
    </recommendedName>
</protein>
<gene>
    <name evidence="1" type="ORF">EHQ76_14470</name>
</gene>
<proteinExistence type="predicted"/>